<feature type="region of interest" description="Disordered" evidence="1">
    <location>
        <begin position="1"/>
        <end position="37"/>
    </location>
</feature>
<accession>A0A7S4QA64</accession>
<evidence type="ECO:0000313" key="2">
    <source>
        <dbReference type="EMBL" id="CAE4577119.1"/>
    </source>
</evidence>
<feature type="region of interest" description="Disordered" evidence="1">
    <location>
        <begin position="120"/>
        <end position="215"/>
    </location>
</feature>
<protein>
    <submittedName>
        <fullName evidence="2">Uncharacterized protein</fullName>
    </submittedName>
</protein>
<feature type="compositionally biased region" description="Low complexity" evidence="1">
    <location>
        <begin position="1"/>
        <end position="23"/>
    </location>
</feature>
<feature type="compositionally biased region" description="Acidic residues" evidence="1">
    <location>
        <begin position="127"/>
        <end position="139"/>
    </location>
</feature>
<organism evidence="2">
    <name type="scientific">Alexandrium monilatum</name>
    <dbReference type="NCBI Taxonomy" id="311494"/>
    <lineage>
        <taxon>Eukaryota</taxon>
        <taxon>Sar</taxon>
        <taxon>Alveolata</taxon>
        <taxon>Dinophyceae</taxon>
        <taxon>Gonyaulacales</taxon>
        <taxon>Pyrocystaceae</taxon>
        <taxon>Alexandrium</taxon>
    </lineage>
</organism>
<sequence length="215" mass="23850">MQQQSGMAEAAVSASASTAEVSGSHGGRFTPTSPQPEMTRDFILKVLQEPEAQELILDLTRRMASKMLDTVFGNVSQVCLALHERVGAVEEKLEELSTRNAQARHKEVDRKDLEEWLNQAGKHDNESESESEDESEDESLPSLITLPSRNQPRRIPVWPRPSSDPRHRRPQRSGTARDGSPTRSHSDSAASRCFTEMTTRHFGGTRGTSPSSQTQ</sequence>
<dbReference type="EMBL" id="HBNR01024899">
    <property type="protein sequence ID" value="CAE4577119.1"/>
    <property type="molecule type" value="Transcribed_RNA"/>
</dbReference>
<proteinExistence type="predicted"/>
<name>A0A7S4QA64_9DINO</name>
<reference evidence="2" key="1">
    <citation type="submission" date="2021-01" db="EMBL/GenBank/DDBJ databases">
        <authorList>
            <person name="Corre E."/>
            <person name="Pelletier E."/>
            <person name="Niang G."/>
            <person name="Scheremetjew M."/>
            <person name="Finn R."/>
            <person name="Kale V."/>
            <person name="Holt S."/>
            <person name="Cochrane G."/>
            <person name="Meng A."/>
            <person name="Brown T."/>
            <person name="Cohen L."/>
        </authorList>
    </citation>
    <scope>NUCLEOTIDE SEQUENCE</scope>
    <source>
        <strain evidence="2">CCMP3105</strain>
    </source>
</reference>
<evidence type="ECO:0000256" key="1">
    <source>
        <dbReference type="SAM" id="MobiDB-lite"/>
    </source>
</evidence>
<gene>
    <name evidence="2" type="ORF">AMON00008_LOCUS16739</name>
</gene>
<dbReference type="AlphaFoldDB" id="A0A7S4QA64"/>